<comment type="caution">
    <text evidence="16">The sequence shown here is derived from an EMBL/GenBank/DDBJ whole genome shotgun (WGS) entry which is preliminary data.</text>
</comment>
<feature type="transmembrane region" description="Helical" evidence="14">
    <location>
        <begin position="422"/>
        <end position="443"/>
    </location>
</feature>
<keyword evidence="13 14" id="KW-0472">Membrane</keyword>
<name>A0A9D9DXG6_9FIRM</name>
<evidence type="ECO:0000256" key="3">
    <source>
        <dbReference type="ARBA" id="ARBA00012438"/>
    </source>
</evidence>
<dbReference type="InterPro" id="IPR036097">
    <property type="entry name" value="HisK_dim/P_sf"/>
</dbReference>
<evidence type="ECO:0000256" key="2">
    <source>
        <dbReference type="ARBA" id="ARBA00004651"/>
    </source>
</evidence>
<evidence type="ECO:0000256" key="5">
    <source>
        <dbReference type="ARBA" id="ARBA00022553"/>
    </source>
</evidence>
<dbReference type="PROSITE" id="PS50109">
    <property type="entry name" value="HIS_KIN"/>
    <property type="match status" value="1"/>
</dbReference>
<dbReference type="GO" id="GO:0000155">
    <property type="term" value="F:phosphorelay sensor kinase activity"/>
    <property type="evidence" value="ECO:0007669"/>
    <property type="project" value="InterPro"/>
</dbReference>
<dbReference type="EC" id="2.7.13.3" evidence="3"/>
<organism evidence="16 17">
    <name type="scientific">Candidatus Fimicola merdigallinarum</name>
    <dbReference type="NCBI Taxonomy" id="2840819"/>
    <lineage>
        <taxon>Bacteria</taxon>
        <taxon>Bacillati</taxon>
        <taxon>Bacillota</taxon>
        <taxon>Clostridia</taxon>
        <taxon>Lachnospirales</taxon>
        <taxon>Lachnospiraceae</taxon>
        <taxon>Lachnospiraceae incertae sedis</taxon>
        <taxon>Candidatus Fimicola</taxon>
    </lineage>
</organism>
<dbReference type="SUPFAM" id="SSF55874">
    <property type="entry name" value="ATPase domain of HSP90 chaperone/DNA topoisomerase II/histidine kinase"/>
    <property type="match status" value="1"/>
</dbReference>
<dbReference type="InterPro" id="IPR050398">
    <property type="entry name" value="HssS/ArlS-like"/>
</dbReference>
<feature type="transmembrane region" description="Helical" evidence="14">
    <location>
        <begin position="14"/>
        <end position="37"/>
    </location>
</feature>
<dbReference type="InterPro" id="IPR036890">
    <property type="entry name" value="HATPase_C_sf"/>
</dbReference>
<evidence type="ECO:0000256" key="6">
    <source>
        <dbReference type="ARBA" id="ARBA00022679"/>
    </source>
</evidence>
<evidence type="ECO:0000256" key="7">
    <source>
        <dbReference type="ARBA" id="ARBA00022692"/>
    </source>
</evidence>
<accession>A0A9D9DXG6</accession>
<dbReference type="AlphaFoldDB" id="A0A9D9DXG6"/>
<dbReference type="GO" id="GO:0005524">
    <property type="term" value="F:ATP binding"/>
    <property type="evidence" value="ECO:0007669"/>
    <property type="project" value="UniProtKB-KW"/>
</dbReference>
<dbReference type="SUPFAM" id="SSF47384">
    <property type="entry name" value="Homodimeric domain of signal transducing histidine kinase"/>
    <property type="match status" value="1"/>
</dbReference>
<dbReference type="Pfam" id="PF02518">
    <property type="entry name" value="HATPase_c"/>
    <property type="match status" value="1"/>
</dbReference>
<keyword evidence="7 14" id="KW-0812">Transmembrane</keyword>
<keyword evidence="6" id="KW-0808">Transferase</keyword>
<reference evidence="16" key="1">
    <citation type="submission" date="2020-10" db="EMBL/GenBank/DDBJ databases">
        <authorList>
            <person name="Gilroy R."/>
        </authorList>
    </citation>
    <scope>NUCLEOTIDE SEQUENCE</scope>
    <source>
        <strain evidence="16">F6-4510</strain>
    </source>
</reference>
<sequence length="730" mass="83599">MDTKSKKSNTHSNILKGFIVALFIIGISTFYVSGLWLTTNAIKWSVNPLFQDDYRDTYSFRETFDRLLSYSVETNMVYKSQGNIEDGKAINEDDLIESFKRYYNVADGIITSNTEIINDKLVLTGQIPDYLEENYLEYEYLVNNKLSTYRRIYIQNQLNTYSYEKNYLDSFKNFYYCIEDEKGNPIYGNAKSEDILKLKNYFIQQDDLTTNKMGKSSSDFYSKNIAQKNYRLYAGVPDNFVDGDTFYTENEAFNGAKNGTPYSLAILFTSLILCILMAVYIIRMAGQTERRGAVKLSGIDRIYNDIHLWLVVVSEVFLFVVFMNTLHPLYQQDKNIFTYIAIIIQYIVFLAMTLIGLSFLCSMSRQLKSKRLINHTLIVTLIVKIGRFFSNKSFKGWILFVILMYTTINSILIVLLMKSTRLFTFIFAITFVIFNLLFLIVLLKSLNSIATIMNIARQISTGNFNDTIDMKKISPSFTNLAKDIINIQQGLKTSVEEAVKGERMKAELITNVSHDLKTPLTSIITYIDLLKNEHLNNERADGYVEILNEKALRLKRLIEDLIEASKASSGNLKVTKQRIDLRQLFMMASGEFEDKLEEAGISFRINADEETIIYADGNHMWRIIENLISNALKYSMRNSRVYVNIFKTATTGVLVMKNISEIPLDVSPEMLTERFVRGEESRTTEGSGLGLSIAKSLSLLQGGDFSISVDGDLFKATVTMPLWEDEESDN</sequence>
<dbReference type="InterPro" id="IPR003594">
    <property type="entry name" value="HATPase_dom"/>
</dbReference>
<comment type="subcellular location">
    <subcellularLocation>
        <location evidence="2">Cell membrane</location>
        <topology evidence="2">Multi-pass membrane protein</topology>
    </subcellularLocation>
</comment>
<keyword evidence="5" id="KW-0597">Phosphoprotein</keyword>
<keyword evidence="10" id="KW-0067">ATP-binding</keyword>
<keyword evidence="4" id="KW-1003">Cell membrane</keyword>
<evidence type="ECO:0000256" key="13">
    <source>
        <dbReference type="ARBA" id="ARBA00023136"/>
    </source>
</evidence>
<keyword evidence="11 14" id="KW-1133">Transmembrane helix</keyword>
<dbReference type="InterPro" id="IPR005467">
    <property type="entry name" value="His_kinase_dom"/>
</dbReference>
<evidence type="ECO:0000256" key="1">
    <source>
        <dbReference type="ARBA" id="ARBA00000085"/>
    </source>
</evidence>
<gene>
    <name evidence="16" type="ORF">IAC55_05040</name>
</gene>
<dbReference type="CDD" id="cd00082">
    <property type="entry name" value="HisKA"/>
    <property type="match status" value="1"/>
</dbReference>
<evidence type="ECO:0000259" key="15">
    <source>
        <dbReference type="PROSITE" id="PS50109"/>
    </source>
</evidence>
<evidence type="ECO:0000256" key="11">
    <source>
        <dbReference type="ARBA" id="ARBA00022989"/>
    </source>
</evidence>
<feature type="transmembrane region" description="Helical" evidence="14">
    <location>
        <begin position="336"/>
        <end position="360"/>
    </location>
</feature>
<feature type="transmembrane region" description="Helical" evidence="14">
    <location>
        <begin position="372"/>
        <end position="390"/>
    </location>
</feature>
<dbReference type="PANTHER" id="PTHR45528:SF1">
    <property type="entry name" value="SENSOR HISTIDINE KINASE CPXA"/>
    <property type="match status" value="1"/>
</dbReference>
<dbReference type="SMART" id="SM00387">
    <property type="entry name" value="HATPase_c"/>
    <property type="match status" value="1"/>
</dbReference>
<evidence type="ECO:0000313" key="16">
    <source>
        <dbReference type="EMBL" id="MBO8434668.1"/>
    </source>
</evidence>
<dbReference type="Proteomes" id="UP000823611">
    <property type="component" value="Unassembled WGS sequence"/>
</dbReference>
<dbReference type="Pfam" id="PF00512">
    <property type="entry name" value="HisKA"/>
    <property type="match status" value="1"/>
</dbReference>
<evidence type="ECO:0000256" key="8">
    <source>
        <dbReference type="ARBA" id="ARBA00022741"/>
    </source>
</evidence>
<keyword evidence="8" id="KW-0547">Nucleotide-binding</keyword>
<dbReference type="InterPro" id="IPR003661">
    <property type="entry name" value="HisK_dim/P_dom"/>
</dbReference>
<keyword evidence="12" id="KW-0902">Two-component regulatory system</keyword>
<evidence type="ECO:0000256" key="4">
    <source>
        <dbReference type="ARBA" id="ARBA00022475"/>
    </source>
</evidence>
<feature type="transmembrane region" description="Helical" evidence="14">
    <location>
        <begin position="396"/>
        <end position="415"/>
    </location>
</feature>
<evidence type="ECO:0000256" key="10">
    <source>
        <dbReference type="ARBA" id="ARBA00022840"/>
    </source>
</evidence>
<dbReference type="FunFam" id="1.10.287.130:FF:000001">
    <property type="entry name" value="Two-component sensor histidine kinase"/>
    <property type="match status" value="1"/>
</dbReference>
<evidence type="ECO:0000256" key="12">
    <source>
        <dbReference type="ARBA" id="ARBA00023012"/>
    </source>
</evidence>
<feature type="transmembrane region" description="Helical" evidence="14">
    <location>
        <begin position="306"/>
        <end position="330"/>
    </location>
</feature>
<dbReference type="EMBL" id="JADIMX010000095">
    <property type="protein sequence ID" value="MBO8434668.1"/>
    <property type="molecule type" value="Genomic_DNA"/>
</dbReference>
<keyword evidence="9 16" id="KW-0418">Kinase</keyword>
<dbReference type="PANTHER" id="PTHR45528">
    <property type="entry name" value="SENSOR HISTIDINE KINASE CPXA"/>
    <property type="match status" value="1"/>
</dbReference>
<dbReference type="GO" id="GO:0005886">
    <property type="term" value="C:plasma membrane"/>
    <property type="evidence" value="ECO:0007669"/>
    <property type="project" value="UniProtKB-SubCell"/>
</dbReference>
<feature type="domain" description="Histidine kinase" evidence="15">
    <location>
        <begin position="511"/>
        <end position="724"/>
    </location>
</feature>
<evidence type="ECO:0000313" key="17">
    <source>
        <dbReference type="Proteomes" id="UP000823611"/>
    </source>
</evidence>
<evidence type="ECO:0000256" key="9">
    <source>
        <dbReference type="ARBA" id="ARBA00022777"/>
    </source>
</evidence>
<proteinExistence type="predicted"/>
<comment type="catalytic activity">
    <reaction evidence="1">
        <text>ATP + protein L-histidine = ADP + protein N-phospho-L-histidine.</text>
        <dbReference type="EC" id="2.7.13.3"/>
    </reaction>
</comment>
<evidence type="ECO:0000256" key="14">
    <source>
        <dbReference type="SAM" id="Phobius"/>
    </source>
</evidence>
<dbReference type="Gene3D" id="1.10.287.130">
    <property type="match status" value="1"/>
</dbReference>
<dbReference type="Gene3D" id="3.30.565.10">
    <property type="entry name" value="Histidine kinase-like ATPase, C-terminal domain"/>
    <property type="match status" value="1"/>
</dbReference>
<reference evidence="16" key="2">
    <citation type="journal article" date="2021" name="PeerJ">
        <title>Extensive microbial diversity within the chicken gut microbiome revealed by metagenomics and culture.</title>
        <authorList>
            <person name="Gilroy R."/>
            <person name="Ravi A."/>
            <person name="Getino M."/>
            <person name="Pursley I."/>
            <person name="Horton D.L."/>
            <person name="Alikhan N.F."/>
            <person name="Baker D."/>
            <person name="Gharbi K."/>
            <person name="Hall N."/>
            <person name="Watson M."/>
            <person name="Adriaenssens E.M."/>
            <person name="Foster-Nyarko E."/>
            <person name="Jarju S."/>
            <person name="Secka A."/>
            <person name="Antonio M."/>
            <person name="Oren A."/>
            <person name="Chaudhuri R.R."/>
            <person name="La Ragione R."/>
            <person name="Hildebrand F."/>
            <person name="Pallen M.J."/>
        </authorList>
    </citation>
    <scope>NUCLEOTIDE SEQUENCE</scope>
    <source>
        <strain evidence="16">F6-4510</strain>
    </source>
</reference>
<dbReference type="SMART" id="SM00388">
    <property type="entry name" value="HisKA"/>
    <property type="match status" value="1"/>
</dbReference>
<protein>
    <recommendedName>
        <fullName evidence="3">histidine kinase</fullName>
        <ecNumber evidence="3">2.7.13.3</ecNumber>
    </recommendedName>
</protein>
<feature type="transmembrane region" description="Helical" evidence="14">
    <location>
        <begin position="262"/>
        <end position="285"/>
    </location>
</feature>